<evidence type="ECO:0000259" key="3">
    <source>
        <dbReference type="Pfam" id="PF21929"/>
    </source>
</evidence>
<protein>
    <recommendedName>
        <fullName evidence="7">Mu P family protein</fullName>
    </recommendedName>
</protein>
<dbReference type="InterPro" id="IPR023399">
    <property type="entry name" value="Baseplate-like_2-layer_sand"/>
</dbReference>
<organism evidence="5 6">
    <name type="scientific">Ancylobacter defluvii</name>
    <dbReference type="NCBI Taxonomy" id="1282440"/>
    <lineage>
        <taxon>Bacteria</taxon>
        <taxon>Pseudomonadati</taxon>
        <taxon>Pseudomonadota</taxon>
        <taxon>Alphaproteobacteria</taxon>
        <taxon>Hyphomicrobiales</taxon>
        <taxon>Xanthobacteraceae</taxon>
        <taxon>Ancylobacter</taxon>
    </lineage>
</organism>
<name>A0A9W6JXH9_9HYPH</name>
<dbReference type="Pfam" id="PF21929">
    <property type="entry name" value="GpP_4th"/>
    <property type="match status" value="1"/>
</dbReference>
<gene>
    <name evidence="5" type="primary">gpP</name>
    <name evidence="5" type="ORF">GCM10017653_37510</name>
</gene>
<dbReference type="Proteomes" id="UP001143330">
    <property type="component" value="Unassembled WGS sequence"/>
</dbReference>
<dbReference type="InterPro" id="IPR026276">
    <property type="entry name" value="Baseplate_GpP"/>
</dbReference>
<sequence>MTLPVYSPTRRIALLLAGTPFSEWTSVEIIRDMQDMTSSFTVELRDATRSVSALIFATLASYGSAVVLGLTAELRIDGETVLKGWVDTVSPRVSDGEASVSISGSDKARDLIDGAATVDGPSEFKGKTVDKVIEEIVKPYGMTVRTEVDVGAPFDRYVLDCGETALSAIEKGLRQRGVLATSDGVGAIVLTKTGARRAPAPLRMPGNIISASGEFSVEQRHSEYRVKGQAEKAGGKRRQSARLDSTAAPLEGDPSDWIDEQDAVETAGVTIEGKATDPDMKRYRPLVTLGRTQLTAEGAQKQAEWMERTARGSSESLEYEVKDWRAGERRELWRCNELADVADDFMLISRDMLIAGVTYVYSENDGARTRLRVTSPDAYDTEPVGSRRTNHKKGGKKSSGPLDSTAYPLVTP</sequence>
<dbReference type="Gene3D" id="2.30.300.10">
    <property type="entry name" value="Baseplate protein-like domain - beta roll fold"/>
    <property type="match status" value="1"/>
</dbReference>
<dbReference type="InterPro" id="IPR049354">
    <property type="entry name" value="GpP-like_N"/>
</dbReference>
<dbReference type="RefSeq" id="WP_213359374.1">
    <property type="nucleotide sequence ID" value="NZ_BSFM01000017.1"/>
</dbReference>
<evidence type="ECO:0000313" key="5">
    <source>
        <dbReference type="EMBL" id="GLK85681.1"/>
    </source>
</evidence>
<dbReference type="Gene3D" id="3.30.1920.10">
    <property type="entry name" value="Baseplate protein-like domains - 2 layer sandwich fold"/>
    <property type="match status" value="1"/>
</dbReference>
<evidence type="ECO:0000259" key="2">
    <source>
        <dbReference type="Pfam" id="PF21683"/>
    </source>
</evidence>
<evidence type="ECO:0008006" key="7">
    <source>
        <dbReference type="Google" id="ProtNLM"/>
    </source>
</evidence>
<feature type="region of interest" description="Disordered" evidence="1">
    <location>
        <begin position="225"/>
        <end position="257"/>
    </location>
</feature>
<dbReference type="PIRSF" id="PIRSF004440">
    <property type="entry name" value="GpP"/>
    <property type="match status" value="1"/>
</dbReference>
<accession>A0A9W6JXH9</accession>
<feature type="domain" description="Baseplate hub protein gp44/GpP-like second" evidence="4">
    <location>
        <begin position="108"/>
        <end position="192"/>
    </location>
</feature>
<reference evidence="5" key="1">
    <citation type="journal article" date="2014" name="Int. J. Syst. Evol. Microbiol.">
        <title>Complete genome sequence of Corynebacterium casei LMG S-19264T (=DSM 44701T), isolated from a smear-ripened cheese.</title>
        <authorList>
            <consortium name="US DOE Joint Genome Institute (JGI-PGF)"/>
            <person name="Walter F."/>
            <person name="Albersmeier A."/>
            <person name="Kalinowski J."/>
            <person name="Ruckert C."/>
        </authorList>
    </citation>
    <scope>NUCLEOTIDE SEQUENCE</scope>
    <source>
        <strain evidence="5">VKM B-2789</strain>
    </source>
</reference>
<dbReference type="AlphaFoldDB" id="A0A9W6JXH9"/>
<feature type="region of interest" description="Disordered" evidence="1">
    <location>
        <begin position="372"/>
        <end position="412"/>
    </location>
</feature>
<reference evidence="5" key="2">
    <citation type="submission" date="2023-01" db="EMBL/GenBank/DDBJ databases">
        <authorList>
            <person name="Sun Q."/>
            <person name="Evtushenko L."/>
        </authorList>
    </citation>
    <scope>NUCLEOTIDE SEQUENCE</scope>
    <source>
        <strain evidence="5">VKM B-2789</strain>
    </source>
</reference>
<keyword evidence="6" id="KW-1185">Reference proteome</keyword>
<comment type="caution">
    <text evidence="5">The sequence shown here is derived from an EMBL/GenBank/DDBJ whole genome shotgun (WGS) entry which is preliminary data.</text>
</comment>
<evidence type="ECO:0000256" key="1">
    <source>
        <dbReference type="SAM" id="MobiDB-lite"/>
    </source>
</evidence>
<feature type="domain" description="Baseplate hub protein gp44-like N-terminal" evidence="2">
    <location>
        <begin position="12"/>
        <end position="106"/>
    </location>
</feature>
<dbReference type="Pfam" id="PF22255">
    <property type="entry name" value="Gp44-like_2nd"/>
    <property type="match status" value="1"/>
</dbReference>
<dbReference type="Gene3D" id="3.55.50.10">
    <property type="entry name" value="Baseplate protein-like domains"/>
    <property type="match status" value="1"/>
</dbReference>
<feature type="domain" description="Baseplate hub protein gp44/GpP-like C-terminal" evidence="3">
    <location>
        <begin position="297"/>
        <end position="382"/>
    </location>
</feature>
<evidence type="ECO:0000313" key="6">
    <source>
        <dbReference type="Proteomes" id="UP001143330"/>
    </source>
</evidence>
<dbReference type="EMBL" id="BSFM01000017">
    <property type="protein sequence ID" value="GLK85681.1"/>
    <property type="molecule type" value="Genomic_DNA"/>
</dbReference>
<feature type="compositionally biased region" description="Basic and acidic residues" evidence="1">
    <location>
        <begin position="225"/>
        <end position="234"/>
    </location>
</feature>
<dbReference type="InterPro" id="IPR053981">
    <property type="entry name" value="Gp44/GpP-like_2nd"/>
</dbReference>
<proteinExistence type="predicted"/>
<dbReference type="InterPro" id="IPR053982">
    <property type="entry name" value="Gp44/GpP-like_C"/>
</dbReference>
<dbReference type="SUPFAM" id="SSF69279">
    <property type="entry name" value="Phage tail proteins"/>
    <property type="match status" value="2"/>
</dbReference>
<dbReference type="Pfam" id="PF21683">
    <property type="entry name" value="GpP-like_1st"/>
    <property type="match status" value="1"/>
</dbReference>
<evidence type="ECO:0000259" key="4">
    <source>
        <dbReference type="Pfam" id="PF22255"/>
    </source>
</evidence>